<gene>
    <name evidence="1" type="ORF">CLIB1444_12S02586</name>
</gene>
<evidence type="ECO:0000313" key="2">
    <source>
        <dbReference type="Proteomes" id="UP001152531"/>
    </source>
</evidence>
<organism evidence="1 2">
    <name type="scientific">[Candida] jaroonii</name>
    <dbReference type="NCBI Taxonomy" id="467808"/>
    <lineage>
        <taxon>Eukaryota</taxon>
        <taxon>Fungi</taxon>
        <taxon>Dikarya</taxon>
        <taxon>Ascomycota</taxon>
        <taxon>Saccharomycotina</taxon>
        <taxon>Pichiomycetes</taxon>
        <taxon>Debaryomycetaceae</taxon>
        <taxon>Yamadazyma</taxon>
    </lineage>
</organism>
<sequence length="103" mass="11476">MAVHSLVRGYKRRLEHSRFDDVFGVSGDGVTVMEFLRDSSRKFNSSGQVRTSENHMINTLISCELMVEGVSNSLCSGMLVTPRLNLRRGGEVKSKPQWTAADT</sequence>
<proteinExistence type="predicted"/>
<accession>A0ACA9YEN2</accession>
<evidence type="ECO:0000313" key="1">
    <source>
        <dbReference type="EMBL" id="CAH6723026.1"/>
    </source>
</evidence>
<comment type="caution">
    <text evidence="1">The sequence shown here is derived from an EMBL/GenBank/DDBJ whole genome shotgun (WGS) entry which is preliminary data.</text>
</comment>
<reference evidence="1" key="1">
    <citation type="submission" date="2022-06" db="EMBL/GenBank/DDBJ databases">
        <authorList>
            <person name="Legras J.-L."/>
            <person name="Devillers H."/>
            <person name="Grondin C."/>
        </authorList>
    </citation>
    <scope>NUCLEOTIDE SEQUENCE</scope>
    <source>
        <strain evidence="1">CLIB 1444</strain>
    </source>
</reference>
<name>A0ACA9YEN2_9ASCO</name>
<protein>
    <submittedName>
        <fullName evidence="1">Uncharacterized protein</fullName>
    </submittedName>
</protein>
<dbReference type="EMBL" id="CALSDN010000012">
    <property type="protein sequence ID" value="CAH6723026.1"/>
    <property type="molecule type" value="Genomic_DNA"/>
</dbReference>
<dbReference type="Proteomes" id="UP001152531">
    <property type="component" value="Unassembled WGS sequence"/>
</dbReference>
<keyword evidence="2" id="KW-1185">Reference proteome</keyword>